<organism evidence="2">
    <name type="scientific">bioreactor metagenome</name>
    <dbReference type="NCBI Taxonomy" id="1076179"/>
    <lineage>
        <taxon>unclassified sequences</taxon>
        <taxon>metagenomes</taxon>
        <taxon>ecological metagenomes</taxon>
    </lineage>
</organism>
<reference evidence="2" key="1">
    <citation type="submission" date="2019-08" db="EMBL/GenBank/DDBJ databases">
        <authorList>
            <person name="Kucharzyk K."/>
            <person name="Murdoch R.W."/>
            <person name="Higgins S."/>
            <person name="Loffler F."/>
        </authorList>
    </citation>
    <scope>NUCLEOTIDE SEQUENCE</scope>
</reference>
<sequence>MPNPVTAENTVGHQPGRQPLQPLERRPFRLIAKKTEMSVFRRSPAGKNRRHRAGGITELSFDFAAHREKIRSEMILLHQIPAQRIDEHIQFQLFAHFHFS</sequence>
<dbReference type="AlphaFoldDB" id="A0A645B4S6"/>
<protein>
    <submittedName>
        <fullName evidence="2">Uncharacterized protein</fullName>
    </submittedName>
</protein>
<feature type="region of interest" description="Disordered" evidence="1">
    <location>
        <begin position="1"/>
        <end position="24"/>
    </location>
</feature>
<name>A0A645B4S6_9ZZZZ</name>
<dbReference type="EMBL" id="VSSQ01017806">
    <property type="protein sequence ID" value="MPM60445.1"/>
    <property type="molecule type" value="Genomic_DNA"/>
</dbReference>
<accession>A0A645B4S6</accession>
<comment type="caution">
    <text evidence="2">The sequence shown here is derived from an EMBL/GenBank/DDBJ whole genome shotgun (WGS) entry which is preliminary data.</text>
</comment>
<evidence type="ECO:0000313" key="2">
    <source>
        <dbReference type="EMBL" id="MPM60445.1"/>
    </source>
</evidence>
<proteinExistence type="predicted"/>
<feature type="compositionally biased region" description="Polar residues" evidence="1">
    <location>
        <begin position="1"/>
        <end position="12"/>
    </location>
</feature>
<evidence type="ECO:0000256" key="1">
    <source>
        <dbReference type="SAM" id="MobiDB-lite"/>
    </source>
</evidence>
<gene>
    <name evidence="2" type="ORF">SDC9_107296</name>
</gene>